<gene>
    <name evidence="1" type="ORF">LCGC14_0545060</name>
</gene>
<name>A0A0F9RWE4_9ZZZZ</name>
<proteinExistence type="predicted"/>
<protein>
    <submittedName>
        <fullName evidence="1">Uncharacterized protein</fullName>
    </submittedName>
</protein>
<dbReference type="EMBL" id="LAZR01000737">
    <property type="protein sequence ID" value="KKN59139.1"/>
    <property type="molecule type" value="Genomic_DNA"/>
</dbReference>
<accession>A0A0F9RWE4</accession>
<dbReference type="AlphaFoldDB" id="A0A0F9RWE4"/>
<evidence type="ECO:0000313" key="1">
    <source>
        <dbReference type="EMBL" id="KKN59139.1"/>
    </source>
</evidence>
<reference evidence="1" key="1">
    <citation type="journal article" date="2015" name="Nature">
        <title>Complex archaea that bridge the gap between prokaryotes and eukaryotes.</title>
        <authorList>
            <person name="Spang A."/>
            <person name="Saw J.H."/>
            <person name="Jorgensen S.L."/>
            <person name="Zaremba-Niedzwiedzka K."/>
            <person name="Martijn J."/>
            <person name="Lind A.E."/>
            <person name="van Eijk R."/>
            <person name="Schleper C."/>
            <person name="Guy L."/>
            <person name="Ettema T.J."/>
        </authorList>
    </citation>
    <scope>NUCLEOTIDE SEQUENCE</scope>
</reference>
<sequence>MKALNLYLALSFTALCLLVFSIQAKADGIVVDKVYHPYVLPFEREFEWRLVSHQTDSGNILAQRLGGGGAINDTMALEGYLVGERDDNGDFGLEAYELELRWQLIEQGKLWADWGALFELEKKHNEDVYEATSGFVIEKEFGKTSLTLNAFLVYEWGQDIKNEWESEFRAQYRYRYRSAFQPSIEVYVGEDFVGIGPGFIGLQRFDGQKQLKWEAGFITEISQSEKNHSFRLALEFEF</sequence>
<organism evidence="1">
    <name type="scientific">marine sediment metagenome</name>
    <dbReference type="NCBI Taxonomy" id="412755"/>
    <lineage>
        <taxon>unclassified sequences</taxon>
        <taxon>metagenomes</taxon>
        <taxon>ecological metagenomes</taxon>
    </lineage>
</organism>
<comment type="caution">
    <text evidence="1">The sequence shown here is derived from an EMBL/GenBank/DDBJ whole genome shotgun (WGS) entry which is preliminary data.</text>
</comment>